<dbReference type="GO" id="GO:0004180">
    <property type="term" value="F:carboxypeptidase activity"/>
    <property type="evidence" value="ECO:0007669"/>
    <property type="project" value="UniProtKB-KW"/>
</dbReference>
<dbReference type="EMBL" id="SSTD01001922">
    <property type="protein sequence ID" value="TYK28915.1"/>
    <property type="molecule type" value="Genomic_DNA"/>
</dbReference>
<accession>A0A5D3E006</accession>
<keyword evidence="1" id="KW-0645">Protease</keyword>
<proteinExistence type="predicted"/>
<name>A0A5D3E006_CUCMM</name>
<gene>
    <name evidence="1" type="ORF">E5676_scaffold3695G00180</name>
</gene>
<dbReference type="Proteomes" id="UP000321947">
    <property type="component" value="Unassembled WGS sequence"/>
</dbReference>
<organism evidence="1 2">
    <name type="scientific">Cucumis melo var. makuwa</name>
    <name type="common">Oriental melon</name>
    <dbReference type="NCBI Taxonomy" id="1194695"/>
    <lineage>
        <taxon>Eukaryota</taxon>
        <taxon>Viridiplantae</taxon>
        <taxon>Streptophyta</taxon>
        <taxon>Embryophyta</taxon>
        <taxon>Tracheophyta</taxon>
        <taxon>Spermatophyta</taxon>
        <taxon>Magnoliopsida</taxon>
        <taxon>eudicotyledons</taxon>
        <taxon>Gunneridae</taxon>
        <taxon>Pentapetalae</taxon>
        <taxon>rosids</taxon>
        <taxon>fabids</taxon>
        <taxon>Cucurbitales</taxon>
        <taxon>Cucurbitaceae</taxon>
        <taxon>Benincaseae</taxon>
        <taxon>Cucumis</taxon>
    </lineage>
</organism>
<evidence type="ECO:0000313" key="1">
    <source>
        <dbReference type="EMBL" id="TYK28915.1"/>
    </source>
</evidence>
<dbReference type="AlphaFoldDB" id="A0A5D3E006"/>
<keyword evidence="1" id="KW-0121">Carboxypeptidase</keyword>
<evidence type="ECO:0000313" key="2">
    <source>
        <dbReference type="Proteomes" id="UP000321947"/>
    </source>
</evidence>
<comment type="caution">
    <text evidence="1">The sequence shown here is derived from an EMBL/GenBank/DDBJ whole genome shotgun (WGS) entry which is preliminary data.</text>
</comment>
<keyword evidence="1" id="KW-0378">Hydrolase</keyword>
<sequence length="113" mass="12783">MSAAPHRLGYVATITGVVAWKFKKQTISAWSMMELEMIALVILLEKFRTVIKTVKDDRYIVSTVPVENFSLVGSVMMDYVSSNDNLAGPLANGLVREKVFKTLERMRFKPIEN</sequence>
<protein>
    <submittedName>
        <fullName evidence="1">Serine carboxypeptidase-like 13</fullName>
    </submittedName>
</protein>
<reference evidence="1 2" key="1">
    <citation type="submission" date="2019-08" db="EMBL/GenBank/DDBJ databases">
        <title>Draft genome sequences of two oriental melons (Cucumis melo L. var makuwa).</title>
        <authorList>
            <person name="Kwon S.-Y."/>
        </authorList>
    </citation>
    <scope>NUCLEOTIDE SEQUENCE [LARGE SCALE GENOMIC DNA]</scope>
    <source>
        <strain evidence="2">cv. Chang Bougi</strain>
        <tissue evidence="1">Leaf</tissue>
    </source>
</reference>